<evidence type="ECO:0000313" key="14">
    <source>
        <dbReference type="Proteomes" id="UP000003107"/>
    </source>
</evidence>
<dbReference type="GO" id="GO:0009317">
    <property type="term" value="C:acetyl-CoA carboxylase complex"/>
    <property type="evidence" value="ECO:0007669"/>
    <property type="project" value="InterPro"/>
</dbReference>
<dbReference type="Pfam" id="PF03255">
    <property type="entry name" value="ACCA"/>
    <property type="match status" value="1"/>
</dbReference>
<dbReference type="GO" id="GO:2001295">
    <property type="term" value="P:malonyl-CoA biosynthetic process"/>
    <property type="evidence" value="ECO:0007669"/>
    <property type="project" value="UniProtKB-UniRule"/>
</dbReference>
<evidence type="ECO:0000256" key="11">
    <source>
        <dbReference type="HAMAP-Rule" id="MF_00823"/>
    </source>
</evidence>
<dbReference type="NCBIfam" id="NF004344">
    <property type="entry name" value="PRK05724.1"/>
    <property type="match status" value="1"/>
</dbReference>
<evidence type="ECO:0000256" key="7">
    <source>
        <dbReference type="ARBA" id="ARBA00022840"/>
    </source>
</evidence>
<dbReference type="PRINTS" id="PR01069">
    <property type="entry name" value="ACCCTRFRASEA"/>
</dbReference>
<evidence type="ECO:0000256" key="6">
    <source>
        <dbReference type="ARBA" id="ARBA00022832"/>
    </source>
</evidence>
<keyword evidence="2 11" id="KW-0963">Cytoplasm</keyword>
<dbReference type="InterPro" id="IPR001095">
    <property type="entry name" value="Acetyl_CoA_COase_a_su"/>
</dbReference>
<dbReference type="PANTHER" id="PTHR42853:SF3">
    <property type="entry name" value="ACETYL-COENZYME A CARBOXYLASE CARBOXYL TRANSFERASE SUBUNIT ALPHA, CHLOROPLASTIC"/>
    <property type="match status" value="1"/>
</dbReference>
<comment type="subcellular location">
    <subcellularLocation>
        <location evidence="11">Cytoplasm</location>
    </subcellularLocation>
</comment>
<comment type="catalytic activity">
    <reaction evidence="10 11">
        <text>N(6)-carboxybiotinyl-L-lysyl-[protein] + acetyl-CoA = N(6)-biotinyl-L-lysyl-[protein] + malonyl-CoA</text>
        <dbReference type="Rhea" id="RHEA:54728"/>
        <dbReference type="Rhea" id="RHEA-COMP:10505"/>
        <dbReference type="Rhea" id="RHEA-COMP:10506"/>
        <dbReference type="ChEBI" id="CHEBI:57288"/>
        <dbReference type="ChEBI" id="CHEBI:57384"/>
        <dbReference type="ChEBI" id="CHEBI:83144"/>
        <dbReference type="ChEBI" id="CHEBI:83145"/>
        <dbReference type="EC" id="2.1.3.15"/>
    </reaction>
</comment>
<dbReference type="PROSITE" id="PS50989">
    <property type="entry name" value="COA_CT_CTER"/>
    <property type="match status" value="1"/>
</dbReference>
<reference evidence="13 14" key="1">
    <citation type="submission" date="2009-07" db="EMBL/GenBank/DDBJ databases">
        <authorList>
            <person name="Madupu R."/>
            <person name="Sebastian Y."/>
            <person name="Durkin A.S."/>
            <person name="Torralba M."/>
            <person name="Methe B."/>
            <person name="Sutton G.G."/>
            <person name="Strausberg R.L."/>
            <person name="Nelson K.E."/>
        </authorList>
    </citation>
    <scope>NUCLEOTIDE SEQUENCE [LARGE SCALE GENOMIC DNA]</scope>
    <source>
        <strain evidence="13 14">RM3277</strain>
    </source>
</reference>
<keyword evidence="9 11" id="KW-0275">Fatty acid biosynthesis</keyword>
<keyword evidence="3 11" id="KW-0444">Lipid biosynthesis</keyword>
<dbReference type="Proteomes" id="UP000003107">
    <property type="component" value="Unassembled WGS sequence"/>
</dbReference>
<comment type="similarity">
    <text evidence="11">Belongs to the AccA family.</text>
</comment>
<evidence type="ECO:0000256" key="4">
    <source>
        <dbReference type="ARBA" id="ARBA00022679"/>
    </source>
</evidence>
<dbReference type="EC" id="2.1.3.15" evidence="11"/>
<feature type="domain" description="CoA carboxyltransferase C-terminal" evidence="12">
    <location>
        <begin position="36"/>
        <end position="286"/>
    </location>
</feature>
<dbReference type="GO" id="GO:0005524">
    <property type="term" value="F:ATP binding"/>
    <property type="evidence" value="ECO:0007669"/>
    <property type="project" value="UniProtKB-KW"/>
</dbReference>
<evidence type="ECO:0000256" key="5">
    <source>
        <dbReference type="ARBA" id="ARBA00022741"/>
    </source>
</evidence>
<dbReference type="InterPro" id="IPR011763">
    <property type="entry name" value="COA_CT_C"/>
</dbReference>
<sequence>MASYLDFEQGIKQIDDDIANARIRGDEHAVEILNKNLEKETAKIYKNLNEFQRLALARHPDRPYAIDYIKGMMRDYYELHGDRAYRDDGAIVCFIGYIGSKKVVVIGEQKGRGTKNKLKRNFGMPHPEGYRKALRIAKMAEKFELPILFLIDTPGAYPGVAAEERGQSEAIARNLFEFANLKTPMIAVVIGEGGSGGALAIGVADKLAMMRNSVFSVISPEGCAAILWNDPSKQEQATKALKITADDLKSLNLIDDVIEEPINGAHRDKETAVKALASYFITELDKLEKLKVDELLNARIAKILSAGAFEEGK</sequence>
<dbReference type="InterPro" id="IPR029045">
    <property type="entry name" value="ClpP/crotonase-like_dom_sf"/>
</dbReference>
<keyword evidence="6 11" id="KW-0276">Fatty acid metabolism</keyword>
<keyword evidence="8 11" id="KW-0443">Lipid metabolism</keyword>
<dbReference type="HAMAP" id="MF_00823">
    <property type="entry name" value="AcetylCoA_CT_alpha"/>
    <property type="match status" value="1"/>
</dbReference>
<organism evidence="13 14">
    <name type="scientific">Campylobacter showae RM3277</name>
    <dbReference type="NCBI Taxonomy" id="553219"/>
    <lineage>
        <taxon>Bacteria</taxon>
        <taxon>Pseudomonadati</taxon>
        <taxon>Campylobacterota</taxon>
        <taxon>Epsilonproteobacteria</taxon>
        <taxon>Campylobacterales</taxon>
        <taxon>Campylobacteraceae</taxon>
        <taxon>Campylobacter</taxon>
    </lineage>
</organism>
<evidence type="ECO:0000256" key="2">
    <source>
        <dbReference type="ARBA" id="ARBA00022490"/>
    </source>
</evidence>
<dbReference type="OrthoDB" id="9808023at2"/>
<comment type="function">
    <text evidence="11">Component of the acetyl coenzyme A carboxylase (ACC) complex. First, biotin carboxylase catalyzes the carboxylation of biotin on its carrier protein (BCCP) and then the CO(2) group is transferred by the carboxyltransferase to acetyl-CoA to form malonyl-CoA.</text>
</comment>
<comment type="caution">
    <text evidence="13">The sequence shown here is derived from an EMBL/GenBank/DDBJ whole genome shotgun (WGS) entry which is preliminary data.</text>
</comment>
<gene>
    <name evidence="11 13" type="primary">accA</name>
    <name evidence="13" type="ORF">CAMSH0001_0917</name>
</gene>
<dbReference type="GO" id="GO:0016743">
    <property type="term" value="F:carboxyl- or carbamoyltransferase activity"/>
    <property type="evidence" value="ECO:0007669"/>
    <property type="project" value="UniProtKB-UniRule"/>
</dbReference>
<comment type="subunit">
    <text evidence="11">Acetyl-CoA carboxylase is a heterohexamer composed of biotin carboxyl carrier protein (AccB), biotin carboxylase (AccC) and two subunits each of ACCase subunit alpha (AccA) and ACCase subunit beta (AccD).</text>
</comment>
<dbReference type="UniPathway" id="UPA00655">
    <property type="reaction ID" value="UER00711"/>
</dbReference>
<evidence type="ECO:0000256" key="1">
    <source>
        <dbReference type="ARBA" id="ARBA00004956"/>
    </source>
</evidence>
<accession>C6RGT0</accession>
<keyword evidence="4 11" id="KW-0808">Transferase</keyword>
<evidence type="ECO:0000256" key="9">
    <source>
        <dbReference type="ARBA" id="ARBA00023160"/>
    </source>
</evidence>
<evidence type="ECO:0000259" key="12">
    <source>
        <dbReference type="PROSITE" id="PS50989"/>
    </source>
</evidence>
<dbReference type="RefSeq" id="WP_002948721.1">
    <property type="nucleotide sequence ID" value="NZ_ACVQ01000021.1"/>
</dbReference>
<dbReference type="NCBIfam" id="NF041504">
    <property type="entry name" value="AccA_sub"/>
    <property type="match status" value="1"/>
</dbReference>
<dbReference type="NCBIfam" id="TIGR00513">
    <property type="entry name" value="accA"/>
    <property type="match status" value="1"/>
</dbReference>
<evidence type="ECO:0000256" key="10">
    <source>
        <dbReference type="ARBA" id="ARBA00049152"/>
    </source>
</evidence>
<dbReference type="EMBL" id="ACVQ01000021">
    <property type="protein sequence ID" value="EET79415.1"/>
    <property type="molecule type" value="Genomic_DNA"/>
</dbReference>
<dbReference type="SUPFAM" id="SSF52096">
    <property type="entry name" value="ClpP/crotonase"/>
    <property type="match status" value="1"/>
</dbReference>
<evidence type="ECO:0000256" key="8">
    <source>
        <dbReference type="ARBA" id="ARBA00023098"/>
    </source>
</evidence>
<proteinExistence type="inferred from homology"/>
<comment type="pathway">
    <text evidence="1 11">Lipid metabolism; malonyl-CoA biosynthesis; malonyl-CoA from acetyl-CoA: step 1/1.</text>
</comment>
<dbReference type="eggNOG" id="COG0825">
    <property type="taxonomic scope" value="Bacteria"/>
</dbReference>
<dbReference type="Gene3D" id="3.90.226.10">
    <property type="entry name" value="2-enoyl-CoA Hydratase, Chain A, domain 1"/>
    <property type="match status" value="1"/>
</dbReference>
<dbReference type="PANTHER" id="PTHR42853">
    <property type="entry name" value="ACETYL-COENZYME A CARBOXYLASE CARBOXYL TRANSFERASE SUBUNIT ALPHA"/>
    <property type="match status" value="1"/>
</dbReference>
<dbReference type="STRING" id="553219.CAMSH0001_0917"/>
<dbReference type="AlphaFoldDB" id="C6RGT0"/>
<dbReference type="GO" id="GO:0006633">
    <property type="term" value="P:fatty acid biosynthetic process"/>
    <property type="evidence" value="ECO:0007669"/>
    <property type="project" value="UniProtKB-KW"/>
</dbReference>
<keyword evidence="14" id="KW-1185">Reference proteome</keyword>
<evidence type="ECO:0000313" key="13">
    <source>
        <dbReference type="EMBL" id="EET79415.1"/>
    </source>
</evidence>
<keyword evidence="5 11" id="KW-0547">Nucleotide-binding</keyword>
<protein>
    <recommendedName>
        <fullName evidence="11">Acetyl-coenzyme A carboxylase carboxyl transferase subunit alpha</fullName>
        <shortName evidence="11">ACCase subunit alpha</shortName>
        <shortName evidence="11">Acetyl-CoA carboxylase carboxyltransferase subunit alpha</shortName>
        <ecNumber evidence="11">2.1.3.15</ecNumber>
    </recommendedName>
</protein>
<dbReference type="GO" id="GO:0003989">
    <property type="term" value="F:acetyl-CoA carboxylase activity"/>
    <property type="evidence" value="ECO:0007669"/>
    <property type="project" value="InterPro"/>
</dbReference>
<evidence type="ECO:0000256" key="3">
    <source>
        <dbReference type="ARBA" id="ARBA00022516"/>
    </source>
</evidence>
<name>C6RGT0_9BACT</name>
<keyword evidence="13" id="KW-0436">Ligase</keyword>
<dbReference type="GeneID" id="60991046"/>
<keyword evidence="7 11" id="KW-0067">ATP-binding</keyword>